<feature type="binding site" evidence="8">
    <location>
        <position position="217"/>
    </location>
    <ligand>
        <name>isopentenyl diphosphate</name>
        <dbReference type="ChEBI" id="CHEBI:128769"/>
    </ligand>
</feature>
<evidence type="ECO:0000256" key="3">
    <source>
        <dbReference type="ARBA" id="ARBA00022723"/>
    </source>
</evidence>
<dbReference type="GO" id="GO:0006412">
    <property type="term" value="P:translation"/>
    <property type="evidence" value="ECO:0007669"/>
    <property type="project" value="TreeGrafter"/>
</dbReference>
<dbReference type="GO" id="GO:0005840">
    <property type="term" value="C:ribosome"/>
    <property type="evidence" value="ECO:0007669"/>
    <property type="project" value="UniProtKB-KW"/>
</dbReference>
<comment type="catalytic activity">
    <reaction evidence="8">
        <text>dimethylallyl diphosphate + 2 oxidized [2Fe-2S]-[ferredoxin] + H2O = (2E)-4-hydroxy-3-methylbut-2-enyl diphosphate + 2 reduced [2Fe-2S]-[ferredoxin] + 2 H(+)</text>
        <dbReference type="Rhea" id="RHEA:24825"/>
        <dbReference type="Rhea" id="RHEA-COMP:10000"/>
        <dbReference type="Rhea" id="RHEA-COMP:10001"/>
        <dbReference type="ChEBI" id="CHEBI:15377"/>
        <dbReference type="ChEBI" id="CHEBI:15378"/>
        <dbReference type="ChEBI" id="CHEBI:33737"/>
        <dbReference type="ChEBI" id="CHEBI:33738"/>
        <dbReference type="ChEBI" id="CHEBI:57623"/>
        <dbReference type="ChEBI" id="CHEBI:128753"/>
        <dbReference type="EC" id="1.17.7.4"/>
    </reaction>
</comment>
<feature type="active site" description="Proton donor" evidence="8">
    <location>
        <position position="125"/>
    </location>
</feature>
<dbReference type="NCBIfam" id="NF005208">
    <property type="entry name" value="PRK06676.1"/>
    <property type="match status" value="1"/>
</dbReference>
<keyword evidence="3 8" id="KW-0479">Metal-binding</keyword>
<dbReference type="EMBL" id="LTDM01000001">
    <property type="protein sequence ID" value="OLS03961.1"/>
    <property type="molecule type" value="Genomic_DNA"/>
</dbReference>
<dbReference type="GO" id="GO:0050992">
    <property type="term" value="P:dimethylallyl diphosphate biosynthetic process"/>
    <property type="evidence" value="ECO:0007669"/>
    <property type="project" value="UniProtKB-UniRule"/>
</dbReference>
<feature type="binding site" evidence="8">
    <location>
        <position position="189"/>
    </location>
    <ligand>
        <name>[4Fe-4S] cluster</name>
        <dbReference type="ChEBI" id="CHEBI:49883"/>
    </ligand>
</feature>
<feature type="binding site" evidence="8">
    <location>
        <position position="161"/>
    </location>
    <ligand>
        <name>(2E)-4-hydroxy-3-methylbut-2-enyl diphosphate</name>
        <dbReference type="ChEBI" id="CHEBI:128753"/>
    </ligand>
</feature>
<feature type="binding site" evidence="8">
    <location>
        <position position="217"/>
    </location>
    <ligand>
        <name>(2E)-4-hydroxy-3-methylbut-2-enyl diphosphate</name>
        <dbReference type="ChEBI" id="CHEBI:128753"/>
    </ligand>
</feature>
<dbReference type="InterPro" id="IPR003029">
    <property type="entry name" value="S1_domain"/>
</dbReference>
<sequence length="657" mass="74028">MNIIIAEHAGFCFGVKRAIDKTENALKVNKGCLYSYGPLIHNPQVVDELENRGLKQIQNIKDIPNGNIVIRAHGITKPEIQKMEELNINIIDGTCPYVKSVHKRVEEYMNKGYNIVIIGDKNHPEVVGINGWCSNGAFIVNNVEDIKKMPELDKICIVSQTTNTYEQFYKLSEEVKKKGQVVEVFNTICLATKNRQIATMELAKEVDAMIVIGGYESSNTLKLKEISEKFCKNVFHIERINELPLQSISKFNTIGVTAGASTPDWIIKEAIYTMDNFNDNEMMEAIENSFTRIHKGEIVTGEVIFVTSNEVMVNINYKSDGIISKDELSNDTNVNPKDLFKEGDKIDVYILKADDGEGNVVLSYKRVGNIKNMDILEEYFNSGKIIEGKVLRAVKGGLIVSVEGIEAFMPASLISVSFVKDMEKYKDTVIQAKIVDFDKKKRRIILSRKEIEKEELEVQREETWSKLKIGENIEGIVQRLTDFGAFVDLGGVDGLIHISDLSWNRVKHPSSILNPGDKVEVEILDLNKEKNRISLGLKQTIPKPWDEFEKNISLGDVVEGKVVNILAFGAFVRLNEGVDGLLHISQISKDHIESPSEILKVGETVKVKVIDIDLEEKRISLSIKEIEKEEKEEESLSQNKITEEENEPTIGDIINNK</sequence>
<feature type="binding site" evidence="8">
    <location>
        <position position="218"/>
    </location>
    <ligand>
        <name>(2E)-4-hydroxy-3-methylbut-2-enyl diphosphate</name>
        <dbReference type="ChEBI" id="CHEBI:128753"/>
    </ligand>
</feature>
<evidence type="ECO:0000256" key="4">
    <source>
        <dbReference type="ARBA" id="ARBA00022980"/>
    </source>
</evidence>
<feature type="binding site" evidence="8">
    <location>
        <position position="218"/>
    </location>
    <ligand>
        <name>isopentenyl diphosphate</name>
        <dbReference type="ChEBI" id="CHEBI:128769"/>
    </ligand>
</feature>
<dbReference type="Gene3D" id="3.40.50.11270">
    <property type="match status" value="1"/>
</dbReference>
<feature type="region of interest" description="Disordered" evidence="9">
    <location>
        <begin position="629"/>
        <end position="657"/>
    </location>
</feature>
<feature type="binding site" evidence="8">
    <location>
        <position position="123"/>
    </location>
    <ligand>
        <name>dimethylallyl diphosphate</name>
        <dbReference type="ChEBI" id="CHEBI:57623"/>
    </ligand>
</feature>
<dbReference type="Gene3D" id="2.40.50.140">
    <property type="entry name" value="Nucleic acid-binding proteins"/>
    <property type="match status" value="4"/>
</dbReference>
<feature type="binding site" evidence="8">
    <location>
        <position position="12"/>
    </location>
    <ligand>
        <name>[4Fe-4S] cluster</name>
        <dbReference type="ChEBI" id="CHEBI:49883"/>
    </ligand>
</feature>
<feature type="binding site" evidence="8">
    <location>
        <position position="73"/>
    </location>
    <ligand>
        <name>isopentenyl diphosphate</name>
        <dbReference type="ChEBI" id="CHEBI:128769"/>
    </ligand>
</feature>
<dbReference type="GO" id="GO:0019288">
    <property type="term" value="P:isopentenyl diphosphate biosynthetic process, methylerythritol 4-phosphate pathway"/>
    <property type="evidence" value="ECO:0007669"/>
    <property type="project" value="UniProtKB-UniRule"/>
</dbReference>
<feature type="binding site" evidence="8">
    <location>
        <position position="219"/>
    </location>
    <ligand>
        <name>isopentenyl diphosphate</name>
        <dbReference type="ChEBI" id="CHEBI:128769"/>
    </ligand>
</feature>
<dbReference type="FunFam" id="2.40.50.140:FF:000051">
    <property type="entry name" value="RNA-binding transcriptional accessory protein"/>
    <property type="match status" value="2"/>
</dbReference>
<dbReference type="SUPFAM" id="SSF50249">
    <property type="entry name" value="Nucleic acid-binding proteins"/>
    <property type="match status" value="4"/>
</dbReference>
<keyword evidence="8" id="KW-0414">Isoprene biosynthesis</keyword>
<organism evidence="11 12">
    <name type="scientific">Tissierella creatinophila DSM 6911</name>
    <dbReference type="NCBI Taxonomy" id="1123403"/>
    <lineage>
        <taxon>Bacteria</taxon>
        <taxon>Bacillati</taxon>
        <taxon>Bacillota</taxon>
        <taxon>Tissierellia</taxon>
        <taxon>Tissierellales</taxon>
        <taxon>Tissierellaceae</taxon>
        <taxon>Tissierella</taxon>
    </lineage>
</organism>
<keyword evidence="8" id="KW-0560">Oxidoreductase</keyword>
<dbReference type="GO" id="GO:0003729">
    <property type="term" value="F:mRNA binding"/>
    <property type="evidence" value="ECO:0007669"/>
    <property type="project" value="TreeGrafter"/>
</dbReference>
<feature type="binding site" evidence="8">
    <location>
        <position position="261"/>
    </location>
    <ligand>
        <name>(2E)-4-hydroxy-3-methylbut-2-enyl diphosphate</name>
        <dbReference type="ChEBI" id="CHEBI:128753"/>
    </ligand>
</feature>
<feature type="binding site" evidence="8">
    <location>
        <position position="95"/>
    </location>
    <ligand>
        <name>[4Fe-4S] cluster</name>
        <dbReference type="ChEBI" id="CHEBI:49883"/>
    </ligand>
</feature>
<dbReference type="RefSeq" id="WP_075724062.1">
    <property type="nucleotide sequence ID" value="NZ_LTDM01000001.1"/>
</dbReference>
<feature type="binding site" evidence="8">
    <location>
        <position position="261"/>
    </location>
    <ligand>
        <name>isopentenyl diphosphate</name>
        <dbReference type="ChEBI" id="CHEBI:128769"/>
    </ligand>
</feature>
<dbReference type="SMART" id="SM00316">
    <property type="entry name" value="S1"/>
    <property type="match status" value="4"/>
</dbReference>
<feature type="binding site" evidence="8">
    <location>
        <position position="217"/>
    </location>
    <ligand>
        <name>dimethylallyl diphosphate</name>
        <dbReference type="ChEBI" id="CHEBI:57623"/>
    </ligand>
</feature>
<dbReference type="UniPathway" id="UPA00059">
    <property type="reaction ID" value="UER00105"/>
</dbReference>
<dbReference type="CDD" id="cd13944">
    <property type="entry name" value="lytB_ispH"/>
    <property type="match status" value="1"/>
</dbReference>
<dbReference type="InterPro" id="IPR003451">
    <property type="entry name" value="LytB/IspH"/>
</dbReference>
<keyword evidence="7" id="KW-0687">Ribonucleoprotein</keyword>
<feature type="binding site" evidence="8">
    <location>
        <position position="73"/>
    </location>
    <ligand>
        <name>dimethylallyl diphosphate</name>
        <dbReference type="ChEBI" id="CHEBI:57623"/>
    </ligand>
</feature>
<comment type="cofactor">
    <cofactor evidence="8">
        <name>[4Fe-4S] cluster</name>
        <dbReference type="ChEBI" id="CHEBI:49883"/>
    </cofactor>
    <text evidence="8">Binds 1 [4Fe-4S] cluster per subunit.</text>
</comment>
<dbReference type="Proteomes" id="UP000186112">
    <property type="component" value="Unassembled WGS sequence"/>
</dbReference>
<feature type="binding site" evidence="8">
    <location>
        <position position="219"/>
    </location>
    <ligand>
        <name>dimethylallyl diphosphate</name>
        <dbReference type="ChEBI" id="CHEBI:57623"/>
    </ligand>
</feature>
<dbReference type="PANTHER" id="PTHR10724:SF7">
    <property type="entry name" value="SMALL RIBOSOMAL SUBUNIT PROTEIN BS1C"/>
    <property type="match status" value="1"/>
</dbReference>
<dbReference type="HAMAP" id="MF_00191">
    <property type="entry name" value="IspH"/>
    <property type="match status" value="1"/>
</dbReference>
<gene>
    <name evidence="11" type="primary">rps1_1</name>
    <name evidence="8" type="synonym">ispH</name>
    <name evidence="11" type="ORF">TICRE_00880</name>
</gene>
<dbReference type="GO" id="GO:0051745">
    <property type="term" value="F:4-hydroxy-3-methylbut-2-enyl diphosphate reductase activity"/>
    <property type="evidence" value="ECO:0007669"/>
    <property type="project" value="UniProtKB-UniRule"/>
</dbReference>
<dbReference type="CDD" id="cd04465">
    <property type="entry name" value="S1_RPS1_repeat_ec2_hs2"/>
    <property type="match status" value="1"/>
</dbReference>
<dbReference type="NCBIfam" id="TIGR00216">
    <property type="entry name" value="ispH_lytB"/>
    <property type="match status" value="1"/>
</dbReference>
<feature type="domain" description="S1 motif" evidence="10">
    <location>
        <begin position="296"/>
        <end position="365"/>
    </location>
</feature>
<dbReference type="InterPro" id="IPR050437">
    <property type="entry name" value="Ribos_protein_bS1-like"/>
</dbReference>
<comment type="similarity">
    <text evidence="8">Belongs to the IspH family.</text>
</comment>
<dbReference type="InterPro" id="IPR035104">
    <property type="entry name" value="Ribosomal_protein_S1-like"/>
</dbReference>
<feature type="domain" description="S1 motif" evidence="10">
    <location>
        <begin position="555"/>
        <end position="624"/>
    </location>
</feature>
<feature type="binding site" evidence="8">
    <location>
        <position position="123"/>
    </location>
    <ligand>
        <name>isopentenyl diphosphate</name>
        <dbReference type="ChEBI" id="CHEBI:128769"/>
    </ligand>
</feature>
<dbReference type="UniPathway" id="UPA00056">
    <property type="reaction ID" value="UER00097"/>
</dbReference>
<keyword evidence="12" id="KW-1185">Reference proteome</keyword>
<dbReference type="NCBIfam" id="NF000907">
    <property type="entry name" value="PRK00087.1"/>
    <property type="match status" value="1"/>
</dbReference>
<feature type="binding site" evidence="8">
    <location>
        <position position="218"/>
    </location>
    <ligand>
        <name>dimethylallyl diphosphate</name>
        <dbReference type="ChEBI" id="CHEBI:57623"/>
    </ligand>
</feature>
<keyword evidence="6 8" id="KW-0411">Iron-sulfur</keyword>
<evidence type="ECO:0000256" key="6">
    <source>
        <dbReference type="ARBA" id="ARBA00023014"/>
    </source>
</evidence>
<evidence type="ECO:0000256" key="5">
    <source>
        <dbReference type="ARBA" id="ARBA00023004"/>
    </source>
</evidence>
<dbReference type="Gene3D" id="3.40.1010.20">
    <property type="entry name" value="4-hydroxy-3-methylbut-2-enyl diphosphate reductase, catalytic domain"/>
    <property type="match status" value="2"/>
</dbReference>
<comment type="pathway">
    <text evidence="8">Isoprenoid biosynthesis; isopentenyl diphosphate biosynthesis via DXP pathway; isopentenyl diphosphate from 1-deoxy-D-xylulose 5-phosphate: step 6/6.</text>
</comment>
<dbReference type="GO" id="GO:0051539">
    <property type="term" value="F:4 iron, 4 sulfur cluster binding"/>
    <property type="evidence" value="ECO:0007669"/>
    <property type="project" value="UniProtKB-UniRule"/>
</dbReference>
<name>A0A1U7M9L1_TISCR</name>
<comment type="catalytic activity">
    <reaction evidence="8">
        <text>isopentenyl diphosphate + 2 oxidized [2Fe-2S]-[ferredoxin] + H2O = (2E)-4-hydroxy-3-methylbut-2-enyl diphosphate + 2 reduced [2Fe-2S]-[ferredoxin] + 2 H(+)</text>
        <dbReference type="Rhea" id="RHEA:24488"/>
        <dbReference type="Rhea" id="RHEA-COMP:10000"/>
        <dbReference type="Rhea" id="RHEA-COMP:10001"/>
        <dbReference type="ChEBI" id="CHEBI:15377"/>
        <dbReference type="ChEBI" id="CHEBI:15378"/>
        <dbReference type="ChEBI" id="CHEBI:33737"/>
        <dbReference type="ChEBI" id="CHEBI:33738"/>
        <dbReference type="ChEBI" id="CHEBI:128753"/>
        <dbReference type="ChEBI" id="CHEBI:128769"/>
        <dbReference type="EC" id="1.17.7.4"/>
    </reaction>
</comment>
<evidence type="ECO:0000313" key="12">
    <source>
        <dbReference type="Proteomes" id="UP000186112"/>
    </source>
</evidence>
<feature type="domain" description="S1 motif" evidence="10">
    <location>
        <begin position="383"/>
        <end position="449"/>
    </location>
</feature>
<dbReference type="CDD" id="cd05688">
    <property type="entry name" value="S1_RPS1_repeat_ec3"/>
    <property type="match status" value="2"/>
</dbReference>
<evidence type="ECO:0000256" key="8">
    <source>
        <dbReference type="HAMAP-Rule" id="MF_00191"/>
    </source>
</evidence>
<dbReference type="CDD" id="cd05687">
    <property type="entry name" value="S1_RPS1_repeat_ec1_hs1"/>
    <property type="match status" value="1"/>
</dbReference>
<feature type="domain" description="S1 motif" evidence="10">
    <location>
        <begin position="470"/>
        <end position="538"/>
    </location>
</feature>
<feature type="binding site" evidence="8">
    <location>
        <position position="123"/>
    </location>
    <ligand>
        <name>(2E)-4-hydroxy-3-methylbut-2-enyl diphosphate</name>
        <dbReference type="ChEBI" id="CHEBI:128753"/>
    </ligand>
</feature>
<dbReference type="AlphaFoldDB" id="A0A1U7M9L1"/>
<keyword evidence="2 8" id="KW-0004">4Fe-4S</keyword>
<dbReference type="Pfam" id="PF00575">
    <property type="entry name" value="S1"/>
    <property type="match status" value="4"/>
</dbReference>
<feature type="binding site" evidence="8">
    <location>
        <position position="41"/>
    </location>
    <ligand>
        <name>(2E)-4-hydroxy-3-methylbut-2-enyl diphosphate</name>
        <dbReference type="ChEBI" id="CHEBI:128753"/>
    </ligand>
</feature>
<feature type="binding site" evidence="8">
    <location>
        <position position="73"/>
    </location>
    <ligand>
        <name>(2E)-4-hydroxy-3-methylbut-2-enyl diphosphate</name>
        <dbReference type="ChEBI" id="CHEBI:128753"/>
    </ligand>
</feature>
<dbReference type="Pfam" id="PF02401">
    <property type="entry name" value="LYTB"/>
    <property type="match status" value="1"/>
</dbReference>
<comment type="pathway">
    <text evidence="8">Isoprenoid biosynthesis; dimethylallyl diphosphate biosynthesis; dimethylallyl diphosphate from (2E)-4-hydroxy-3-methylbutenyl diphosphate: step 1/1.</text>
</comment>
<evidence type="ECO:0000256" key="2">
    <source>
        <dbReference type="ARBA" id="ARBA00022485"/>
    </source>
</evidence>
<accession>A0A1U7M9L1</accession>
<evidence type="ECO:0000313" key="11">
    <source>
        <dbReference type="EMBL" id="OLS03961.1"/>
    </source>
</evidence>
<evidence type="ECO:0000259" key="10">
    <source>
        <dbReference type="PROSITE" id="PS50126"/>
    </source>
</evidence>
<dbReference type="GO" id="GO:0003735">
    <property type="term" value="F:structural constituent of ribosome"/>
    <property type="evidence" value="ECO:0007669"/>
    <property type="project" value="TreeGrafter"/>
</dbReference>
<feature type="binding site" evidence="8">
    <location>
        <position position="41"/>
    </location>
    <ligand>
        <name>dimethylallyl diphosphate</name>
        <dbReference type="ChEBI" id="CHEBI:57623"/>
    </ligand>
</feature>
<evidence type="ECO:0000256" key="9">
    <source>
        <dbReference type="SAM" id="MobiDB-lite"/>
    </source>
</evidence>
<dbReference type="PRINTS" id="PR00681">
    <property type="entry name" value="RIBOSOMALS1"/>
</dbReference>
<dbReference type="EC" id="1.17.7.4" evidence="8"/>
<keyword evidence="4 11" id="KW-0689">Ribosomal protein</keyword>
<dbReference type="PROSITE" id="PS50126">
    <property type="entry name" value="S1"/>
    <property type="match status" value="4"/>
</dbReference>
<dbReference type="GO" id="GO:0016114">
    <property type="term" value="P:terpenoid biosynthetic process"/>
    <property type="evidence" value="ECO:0007669"/>
    <property type="project" value="UniProtKB-UniRule"/>
</dbReference>
<dbReference type="PANTHER" id="PTHR10724">
    <property type="entry name" value="30S RIBOSOMAL PROTEIN S1"/>
    <property type="match status" value="1"/>
</dbReference>
<dbReference type="GO" id="GO:0005737">
    <property type="term" value="C:cytoplasm"/>
    <property type="evidence" value="ECO:0007669"/>
    <property type="project" value="UniProtKB-ARBA"/>
</dbReference>
<comment type="similarity">
    <text evidence="1">Belongs to the bacterial ribosomal protein bS1 family.</text>
</comment>
<dbReference type="OrthoDB" id="9804077at2"/>
<evidence type="ECO:0000256" key="1">
    <source>
        <dbReference type="ARBA" id="ARBA00006767"/>
    </source>
</evidence>
<dbReference type="NCBIfam" id="NF002187">
    <property type="entry name" value="PRK01045.1-1"/>
    <property type="match status" value="1"/>
</dbReference>
<comment type="caution">
    <text evidence="11">The sequence shown here is derived from an EMBL/GenBank/DDBJ whole genome shotgun (WGS) entry which is preliminary data.</text>
</comment>
<protein>
    <recommendedName>
        <fullName evidence="8">4-hydroxy-3-methylbut-2-enyl diphosphate reductase</fullName>
        <shortName evidence="8">HMBPP reductase</shortName>
        <ecNumber evidence="8">1.17.7.4</ecNumber>
    </recommendedName>
</protein>
<dbReference type="InterPro" id="IPR012340">
    <property type="entry name" value="NA-bd_OB-fold"/>
</dbReference>
<feature type="binding site" evidence="8">
    <location>
        <position position="219"/>
    </location>
    <ligand>
        <name>(2E)-4-hydroxy-3-methylbut-2-enyl diphosphate</name>
        <dbReference type="ChEBI" id="CHEBI:128753"/>
    </ligand>
</feature>
<proteinExistence type="inferred from homology"/>
<dbReference type="GO" id="GO:0046872">
    <property type="term" value="F:metal ion binding"/>
    <property type="evidence" value="ECO:0007669"/>
    <property type="project" value="UniProtKB-KW"/>
</dbReference>
<feature type="binding site" evidence="8">
    <location>
        <position position="261"/>
    </location>
    <ligand>
        <name>dimethylallyl diphosphate</name>
        <dbReference type="ChEBI" id="CHEBI:57623"/>
    </ligand>
</feature>
<comment type="function">
    <text evidence="8">Catalyzes the conversion of 1-hydroxy-2-methyl-2-(E)-butenyl 4-diphosphate (HMBPP) into a mixture of isopentenyl diphosphate (IPP) and dimethylallyl diphosphate (DMAPP). Acts in the terminal step of the DOXP/MEP pathway for isoprenoid precursor biosynthesis.</text>
</comment>
<feature type="binding site" evidence="8">
    <location>
        <position position="41"/>
    </location>
    <ligand>
        <name>isopentenyl diphosphate</name>
        <dbReference type="ChEBI" id="CHEBI:128769"/>
    </ligand>
</feature>
<keyword evidence="5 8" id="KW-0408">Iron</keyword>
<evidence type="ECO:0000256" key="7">
    <source>
        <dbReference type="ARBA" id="ARBA00023274"/>
    </source>
</evidence>
<reference evidence="11 12" key="1">
    <citation type="submission" date="2016-02" db="EMBL/GenBank/DDBJ databases">
        <title>Genome sequence of Tissierella creatinophila DSM 6911.</title>
        <authorList>
            <person name="Poehlein A."/>
            <person name="Daniel R."/>
        </authorList>
    </citation>
    <scope>NUCLEOTIDE SEQUENCE [LARGE SCALE GENOMIC DNA]</scope>
    <source>
        <strain evidence="11 12">DSM 6911</strain>
    </source>
</reference>